<dbReference type="Gene3D" id="3.40.1670.10">
    <property type="entry name" value="UbiD C-terminal domain-like"/>
    <property type="match status" value="1"/>
</dbReference>
<dbReference type="SUPFAM" id="SSF50475">
    <property type="entry name" value="FMN-binding split barrel"/>
    <property type="match status" value="1"/>
</dbReference>
<protein>
    <submittedName>
        <fullName evidence="4">UbiD family decarboxylase</fullName>
    </submittedName>
</protein>
<evidence type="ECO:0000259" key="3">
    <source>
        <dbReference type="Pfam" id="PF20696"/>
    </source>
</evidence>
<dbReference type="InterPro" id="IPR049383">
    <property type="entry name" value="UbiD-like_N"/>
</dbReference>
<dbReference type="SUPFAM" id="SSF143968">
    <property type="entry name" value="UbiD C-terminal domain-like"/>
    <property type="match status" value="1"/>
</dbReference>
<reference evidence="4" key="1">
    <citation type="submission" date="2020-07" db="EMBL/GenBank/DDBJ databases">
        <title>Huge and variable diversity of episymbiotic CPR bacteria and DPANN archaea in groundwater ecosystems.</title>
        <authorList>
            <person name="He C.Y."/>
            <person name="Keren R."/>
            <person name="Whittaker M."/>
            <person name="Farag I.F."/>
            <person name="Doudna J."/>
            <person name="Cate J.H.D."/>
            <person name="Banfield J.F."/>
        </authorList>
    </citation>
    <scope>NUCLEOTIDE SEQUENCE</scope>
    <source>
        <strain evidence="4">NC_groundwater_763_Ag_S-0.2um_68_21</strain>
    </source>
</reference>
<dbReference type="EMBL" id="JACPUR010000013">
    <property type="protein sequence ID" value="MBI3126869.1"/>
    <property type="molecule type" value="Genomic_DNA"/>
</dbReference>
<evidence type="ECO:0000259" key="2">
    <source>
        <dbReference type="Pfam" id="PF20695"/>
    </source>
</evidence>
<dbReference type="GO" id="GO:0006744">
    <property type="term" value="P:ubiquinone biosynthetic process"/>
    <property type="evidence" value="ECO:0007669"/>
    <property type="project" value="TreeGrafter"/>
</dbReference>
<gene>
    <name evidence="4" type="ORF">HYZ11_04625</name>
</gene>
<proteinExistence type="predicted"/>
<feature type="domain" description="3-octaprenyl-4-hydroxybenzoate carboxy-lyase-like Rift-related" evidence="1">
    <location>
        <begin position="99"/>
        <end position="292"/>
    </location>
</feature>
<dbReference type="InterPro" id="IPR048304">
    <property type="entry name" value="UbiD_Rift_dom"/>
</dbReference>
<dbReference type="Pfam" id="PF20695">
    <property type="entry name" value="UbiD_N"/>
    <property type="match status" value="1"/>
</dbReference>
<dbReference type="NCBIfam" id="TIGR00148">
    <property type="entry name" value="UbiD family decarboxylase"/>
    <property type="match status" value="1"/>
</dbReference>
<accession>A0A932HWA1</accession>
<feature type="domain" description="3-octaprenyl-4-hydroxybenzoate carboxy-lyase-like N-terminal" evidence="2">
    <location>
        <begin position="11"/>
        <end position="87"/>
    </location>
</feature>
<dbReference type="Proteomes" id="UP000782312">
    <property type="component" value="Unassembled WGS sequence"/>
</dbReference>
<feature type="domain" description="3-octaprenyl-4-hydroxybenzoate carboxy-lyase-like C-terminal" evidence="3">
    <location>
        <begin position="298"/>
        <end position="419"/>
    </location>
</feature>
<evidence type="ECO:0000313" key="5">
    <source>
        <dbReference type="Proteomes" id="UP000782312"/>
    </source>
</evidence>
<name>A0A932HWA1_UNCTE</name>
<evidence type="ECO:0000313" key="4">
    <source>
        <dbReference type="EMBL" id="MBI3126869.1"/>
    </source>
</evidence>
<organism evidence="4 5">
    <name type="scientific">Tectimicrobiota bacterium</name>
    <dbReference type="NCBI Taxonomy" id="2528274"/>
    <lineage>
        <taxon>Bacteria</taxon>
        <taxon>Pseudomonadati</taxon>
        <taxon>Nitrospinota/Tectimicrobiota group</taxon>
        <taxon>Candidatus Tectimicrobiota</taxon>
    </lineage>
</organism>
<dbReference type="PANTHER" id="PTHR30108">
    <property type="entry name" value="3-OCTAPRENYL-4-HYDROXYBENZOATE CARBOXY-LYASE-RELATED"/>
    <property type="match status" value="1"/>
</dbReference>
<dbReference type="InterPro" id="IPR049381">
    <property type="entry name" value="UbiD-like_C"/>
</dbReference>
<dbReference type="AlphaFoldDB" id="A0A932HWA1"/>
<dbReference type="Pfam" id="PF01977">
    <property type="entry name" value="UbiD"/>
    <property type="match status" value="1"/>
</dbReference>
<dbReference type="GO" id="GO:0005829">
    <property type="term" value="C:cytosol"/>
    <property type="evidence" value="ECO:0007669"/>
    <property type="project" value="TreeGrafter"/>
</dbReference>
<evidence type="ECO:0000259" key="1">
    <source>
        <dbReference type="Pfam" id="PF01977"/>
    </source>
</evidence>
<sequence>MTPVRGLRDWLERLDASGRLLRVRKRVSLRHEMAALSQRLDGERAVLFEATDGPPMPVLANICARREWYAEAMGVPPGRLLPELQRRQEVRIPPRPAADAPFLRNVQTRGIDVRKSLPLPTYHEMDGGPYISAGVFFARDPDTGAGNVSIHRMHCLERDLFGLLVLPRHLKGMIRRAGERGEALKVAVAVGLDPLLLVASQLVLSPGEDELEIAGGLCGEAVEVVPAPWSGIPVPAQAEIVIEGEIPAGERRREGPFGEFPRYYSPAGEREVLRVRAVSMREGALFYSILPAGRDHLLMGAVPREAGLLRDLQRAVPSVTDVALPLSGAGRYHCVVQLDKRNEGEPKSALLAALAAHYDVKHAIAVDRDIDPHDPAMVDWALATRFQADKDLVVVPGAWGSRLDPSAHEGVTAKMGMDATVPLGTLETSFRSLRIPGAEEIDLDAWLKD</sequence>
<dbReference type="InterPro" id="IPR002830">
    <property type="entry name" value="UbiD"/>
</dbReference>
<dbReference type="PANTHER" id="PTHR30108:SF17">
    <property type="entry name" value="FERULIC ACID DECARBOXYLASE 1"/>
    <property type="match status" value="1"/>
</dbReference>
<dbReference type="GO" id="GO:0008694">
    <property type="term" value="F:4-hydroxy-3-polyprenylbenzoate decarboxylase activity"/>
    <property type="evidence" value="ECO:0007669"/>
    <property type="project" value="TreeGrafter"/>
</dbReference>
<comment type="caution">
    <text evidence="4">The sequence shown here is derived from an EMBL/GenBank/DDBJ whole genome shotgun (WGS) entry which is preliminary data.</text>
</comment>
<dbReference type="Pfam" id="PF20696">
    <property type="entry name" value="UbiD_C"/>
    <property type="match status" value="1"/>
</dbReference>